<name>A0A7Y0FRN6_9FLAO</name>
<dbReference type="AlphaFoldDB" id="A0A7Y0FRN6"/>
<dbReference type="RefSeq" id="WP_169234375.1">
    <property type="nucleotide sequence ID" value="NZ_JABBGI010000009.1"/>
</dbReference>
<dbReference type="Proteomes" id="UP000544054">
    <property type="component" value="Unassembled WGS sequence"/>
</dbReference>
<evidence type="ECO:0000313" key="2">
    <source>
        <dbReference type="Proteomes" id="UP000544054"/>
    </source>
</evidence>
<dbReference type="EMBL" id="JABBGI010000009">
    <property type="protein sequence ID" value="NML69826.1"/>
    <property type="molecule type" value="Genomic_DNA"/>
</dbReference>
<protein>
    <submittedName>
        <fullName evidence="1">Uncharacterized protein</fullName>
    </submittedName>
</protein>
<comment type="caution">
    <text evidence="1">The sequence shown here is derived from an EMBL/GenBank/DDBJ whole genome shotgun (WGS) entry which is preliminary data.</text>
</comment>
<keyword evidence="2" id="KW-1185">Reference proteome</keyword>
<sequence>MNKHSFNSYLCTGMASVSTQHQCCADACLSQHNLIIPDMCFELMMCRMMQV</sequence>
<evidence type="ECO:0000313" key="1">
    <source>
        <dbReference type="EMBL" id="NML69826.1"/>
    </source>
</evidence>
<proteinExistence type="predicted"/>
<gene>
    <name evidence="1" type="ORF">HHL23_08450</name>
</gene>
<reference evidence="1 2" key="1">
    <citation type="submission" date="2020-04" db="EMBL/GenBank/DDBJ databases">
        <title>Chryseobacterium sp. RP-3-3 sp. nov., isolated from Jeju soil.</title>
        <authorList>
            <person name="Dahal R.H."/>
        </authorList>
    </citation>
    <scope>NUCLEOTIDE SEQUENCE [LARGE SCALE GENOMIC DNA]</scope>
    <source>
        <strain evidence="1 2">RP-3-3</strain>
    </source>
</reference>
<organism evidence="1 2">
    <name type="scientific">Chryseobacterium antibioticum</name>
    <dbReference type="NCBI Taxonomy" id="2728847"/>
    <lineage>
        <taxon>Bacteria</taxon>
        <taxon>Pseudomonadati</taxon>
        <taxon>Bacteroidota</taxon>
        <taxon>Flavobacteriia</taxon>
        <taxon>Flavobacteriales</taxon>
        <taxon>Weeksellaceae</taxon>
        <taxon>Chryseobacterium group</taxon>
        <taxon>Chryseobacterium</taxon>
    </lineage>
</organism>
<accession>A0A7Y0FRN6</accession>